<sequence>MNISVQPSDSDFAQALVALKEGGIVAYPTETFYGLAVDPSNDRAIASLYELKKREGHKALSLLVPNIEYLSSCVSLCPSYEKLIDAFWPGPLTLIFPILPNVSAKLCSDRKDIAIRVSSNPIAQRLCISWGHAITTTSANISGESALVSAEEVKKLWGDRIDQILDGGVTPGGGASTIVRCNETKRECRIIREGAISCKEISNILPSNYTICKG</sequence>
<dbReference type="InterPro" id="IPR017945">
    <property type="entry name" value="DHBP_synth_RibB-like_a/b_dom"/>
</dbReference>
<comment type="similarity">
    <text evidence="2">Belongs to the SUA5 family.</text>
</comment>
<name>A0ABS3AT80_9BACT</name>
<dbReference type="PANTHER" id="PTHR17490">
    <property type="entry name" value="SUA5"/>
    <property type="match status" value="1"/>
</dbReference>
<comment type="caution">
    <text evidence="8">The sequence shown here is derived from an EMBL/GenBank/DDBJ whole genome shotgun (WGS) entry which is preliminary data.</text>
</comment>
<dbReference type="Gene3D" id="3.90.870.10">
    <property type="entry name" value="DHBP synthase"/>
    <property type="match status" value="1"/>
</dbReference>
<reference evidence="8 9" key="1">
    <citation type="submission" date="2021-02" db="EMBL/GenBank/DDBJ databases">
        <title>Activity-based single-cell genomes from oceanic crustal fluid captures similar information to metagenomic and metatranscriptomic surveys with orders of magnitude less sampling.</title>
        <authorList>
            <person name="D'Angelo T.S."/>
            <person name="Orcutt B.N."/>
        </authorList>
    </citation>
    <scope>NUCLEOTIDE SEQUENCE [LARGE SCALE GENOMIC DNA]</scope>
    <source>
        <strain evidence="8">AH-315-G02</strain>
    </source>
</reference>
<accession>A0ABS3AT80</accession>
<dbReference type="InterPro" id="IPR050156">
    <property type="entry name" value="TC-AMP_synthase_SUA5"/>
</dbReference>
<dbReference type="SUPFAM" id="SSF55821">
    <property type="entry name" value="YrdC/RibB"/>
    <property type="match status" value="1"/>
</dbReference>
<comment type="subcellular location">
    <subcellularLocation>
        <location evidence="1">Cytoplasm</location>
    </subcellularLocation>
</comment>
<evidence type="ECO:0000256" key="6">
    <source>
        <dbReference type="ARBA" id="ARBA00048366"/>
    </source>
</evidence>
<dbReference type="EMBL" id="JAFITO010000001">
    <property type="protein sequence ID" value="MBN4067958.1"/>
    <property type="molecule type" value="Genomic_DNA"/>
</dbReference>
<evidence type="ECO:0000259" key="7">
    <source>
        <dbReference type="PROSITE" id="PS51163"/>
    </source>
</evidence>
<protein>
    <recommendedName>
        <fullName evidence="3">L-threonylcarbamoyladenylate synthase</fullName>
        <ecNumber evidence="3">2.7.7.87</ecNumber>
    </recommendedName>
</protein>
<dbReference type="Proteomes" id="UP000717534">
    <property type="component" value="Unassembled WGS sequence"/>
</dbReference>
<feature type="domain" description="YrdC-like" evidence="7">
    <location>
        <begin position="9"/>
        <end position="196"/>
    </location>
</feature>
<evidence type="ECO:0000256" key="4">
    <source>
        <dbReference type="ARBA" id="ARBA00022490"/>
    </source>
</evidence>
<organism evidence="8 9">
    <name type="scientific">Desulfotalea psychrophila</name>
    <dbReference type="NCBI Taxonomy" id="84980"/>
    <lineage>
        <taxon>Bacteria</taxon>
        <taxon>Pseudomonadati</taxon>
        <taxon>Thermodesulfobacteriota</taxon>
        <taxon>Desulfobulbia</taxon>
        <taxon>Desulfobulbales</taxon>
        <taxon>Desulfocapsaceae</taxon>
        <taxon>Desulfotalea</taxon>
    </lineage>
</organism>
<evidence type="ECO:0000256" key="2">
    <source>
        <dbReference type="ARBA" id="ARBA00007663"/>
    </source>
</evidence>
<gene>
    <name evidence="8" type="ORF">JYU06_00325</name>
</gene>
<dbReference type="Pfam" id="PF01300">
    <property type="entry name" value="Sua5_yciO_yrdC"/>
    <property type="match status" value="1"/>
</dbReference>
<keyword evidence="5" id="KW-0808">Transferase</keyword>
<dbReference type="InterPro" id="IPR006070">
    <property type="entry name" value="Sua5-like_dom"/>
</dbReference>
<proteinExistence type="inferred from homology"/>
<evidence type="ECO:0000313" key="8">
    <source>
        <dbReference type="EMBL" id="MBN4067958.1"/>
    </source>
</evidence>
<dbReference type="PROSITE" id="PS51163">
    <property type="entry name" value="YRDC"/>
    <property type="match status" value="1"/>
</dbReference>
<evidence type="ECO:0000313" key="9">
    <source>
        <dbReference type="Proteomes" id="UP000717534"/>
    </source>
</evidence>
<keyword evidence="4" id="KW-0963">Cytoplasm</keyword>
<evidence type="ECO:0000256" key="3">
    <source>
        <dbReference type="ARBA" id="ARBA00012584"/>
    </source>
</evidence>
<dbReference type="PANTHER" id="PTHR17490:SF18">
    <property type="entry name" value="THREONYLCARBAMOYL-AMP SYNTHASE"/>
    <property type="match status" value="1"/>
</dbReference>
<evidence type="ECO:0000256" key="5">
    <source>
        <dbReference type="ARBA" id="ARBA00022679"/>
    </source>
</evidence>
<comment type="catalytic activity">
    <reaction evidence="6">
        <text>L-threonine + hydrogencarbonate + ATP = L-threonylcarbamoyladenylate + diphosphate + H2O</text>
        <dbReference type="Rhea" id="RHEA:36407"/>
        <dbReference type="ChEBI" id="CHEBI:15377"/>
        <dbReference type="ChEBI" id="CHEBI:17544"/>
        <dbReference type="ChEBI" id="CHEBI:30616"/>
        <dbReference type="ChEBI" id="CHEBI:33019"/>
        <dbReference type="ChEBI" id="CHEBI:57926"/>
        <dbReference type="ChEBI" id="CHEBI:73682"/>
        <dbReference type="EC" id="2.7.7.87"/>
    </reaction>
</comment>
<keyword evidence="9" id="KW-1185">Reference proteome</keyword>
<evidence type="ECO:0000256" key="1">
    <source>
        <dbReference type="ARBA" id="ARBA00004496"/>
    </source>
</evidence>
<dbReference type="NCBIfam" id="TIGR00057">
    <property type="entry name" value="L-threonylcarbamoyladenylate synthase"/>
    <property type="match status" value="1"/>
</dbReference>
<dbReference type="EC" id="2.7.7.87" evidence="3"/>